<comment type="caution">
    <text evidence="1">The sequence shown here is derived from an EMBL/GenBank/DDBJ whole genome shotgun (WGS) entry which is preliminary data.</text>
</comment>
<sequence>MGHDVAVDSVTPDCVAYVPDSRFDEDNLLIEYDPSNGDAWLASDEPCHLRQWA</sequence>
<evidence type="ECO:0000313" key="2">
    <source>
        <dbReference type="Proteomes" id="UP001570511"/>
    </source>
</evidence>
<dbReference type="EMBL" id="JBGNYA010000001">
    <property type="protein sequence ID" value="MFA1612042.1"/>
    <property type="molecule type" value="Genomic_DNA"/>
</dbReference>
<gene>
    <name evidence="1" type="ORF">OS889_13650</name>
</gene>
<dbReference type="RefSeq" id="WP_372390627.1">
    <property type="nucleotide sequence ID" value="NZ_JBGNYA010000001.1"/>
</dbReference>
<protein>
    <submittedName>
        <fullName evidence="1">Uncharacterized protein</fullName>
    </submittedName>
</protein>
<proteinExistence type="predicted"/>
<dbReference type="Proteomes" id="UP001570511">
    <property type="component" value="Unassembled WGS sequence"/>
</dbReference>
<evidence type="ECO:0000313" key="1">
    <source>
        <dbReference type="EMBL" id="MFA1612042.1"/>
    </source>
</evidence>
<dbReference type="AlphaFoldDB" id="A0ABD5MFJ2"/>
<organism evidence="1 2">
    <name type="scientific">Halobellus rubicundus</name>
    <dbReference type="NCBI Taxonomy" id="2996466"/>
    <lineage>
        <taxon>Archaea</taxon>
        <taxon>Methanobacteriati</taxon>
        <taxon>Methanobacteriota</taxon>
        <taxon>Stenosarchaea group</taxon>
        <taxon>Halobacteria</taxon>
        <taxon>Halobacteriales</taxon>
        <taxon>Haloferacaceae</taxon>
        <taxon>Halobellus</taxon>
    </lineage>
</organism>
<name>A0ABD5MFJ2_9EURY</name>
<accession>A0ABD5MFJ2</accession>
<keyword evidence="2" id="KW-1185">Reference proteome</keyword>
<reference evidence="1 2" key="1">
    <citation type="submission" date="2024-08" db="EMBL/GenBank/DDBJ databases">
        <title>Halobellus sp. MBLA0158 whole genome sequence.</title>
        <authorList>
            <person name="Hwang C.Y."/>
            <person name="Cho E.-S."/>
            <person name="Seo M.-J."/>
        </authorList>
    </citation>
    <scope>NUCLEOTIDE SEQUENCE [LARGE SCALE GENOMIC DNA]</scope>
    <source>
        <strain evidence="1 2">MBLA0158</strain>
    </source>
</reference>